<evidence type="ECO:0000313" key="2">
    <source>
        <dbReference type="Proteomes" id="UP000050794"/>
    </source>
</evidence>
<protein>
    <submittedName>
        <fullName evidence="3">Transposase</fullName>
    </submittedName>
</protein>
<organism evidence="2 3">
    <name type="scientific">Toxocara canis</name>
    <name type="common">Canine roundworm</name>
    <dbReference type="NCBI Taxonomy" id="6265"/>
    <lineage>
        <taxon>Eukaryota</taxon>
        <taxon>Metazoa</taxon>
        <taxon>Ecdysozoa</taxon>
        <taxon>Nematoda</taxon>
        <taxon>Chromadorea</taxon>
        <taxon>Rhabditida</taxon>
        <taxon>Spirurina</taxon>
        <taxon>Ascaridomorpha</taxon>
        <taxon>Ascaridoidea</taxon>
        <taxon>Toxocaridae</taxon>
        <taxon>Toxocara</taxon>
    </lineage>
</organism>
<evidence type="ECO:0000313" key="3">
    <source>
        <dbReference type="WBParaSite" id="TCNE_0001031301-mRNA-1"/>
    </source>
</evidence>
<reference evidence="1 2" key="2">
    <citation type="submission" date="2018-11" db="EMBL/GenBank/DDBJ databases">
        <authorList>
            <consortium name="Pathogen Informatics"/>
        </authorList>
    </citation>
    <scope>NUCLEOTIDE SEQUENCE [LARGE SCALE GENOMIC DNA]</scope>
</reference>
<gene>
    <name evidence="1" type="ORF">TCNE_LOCUS10316</name>
</gene>
<accession>A0A183UP93</accession>
<dbReference type="Proteomes" id="UP000050794">
    <property type="component" value="Unassembled WGS sequence"/>
</dbReference>
<evidence type="ECO:0000313" key="1">
    <source>
        <dbReference type="EMBL" id="VDM41637.1"/>
    </source>
</evidence>
<dbReference type="EMBL" id="UYWY01020459">
    <property type="protein sequence ID" value="VDM41637.1"/>
    <property type="molecule type" value="Genomic_DNA"/>
</dbReference>
<reference evidence="3" key="1">
    <citation type="submission" date="2016-06" db="UniProtKB">
        <authorList>
            <consortium name="WormBaseParasite"/>
        </authorList>
    </citation>
    <scope>IDENTIFICATION</scope>
</reference>
<dbReference type="AlphaFoldDB" id="A0A183UP93"/>
<sequence length="82" mass="9077">MGLSLVKFIYLTIGREARGLDGRSVVGIDELSAYSSEALSMRGRVYLLPQANRAVQRMATSHRWHPHQLKIGIAESLDHAAC</sequence>
<keyword evidence="2" id="KW-1185">Reference proteome</keyword>
<proteinExistence type="predicted"/>
<name>A0A183UP93_TOXCA</name>
<dbReference type="WBParaSite" id="TCNE_0001031301-mRNA-1">
    <property type="protein sequence ID" value="TCNE_0001031301-mRNA-1"/>
    <property type="gene ID" value="TCNE_0001031301"/>
</dbReference>